<evidence type="ECO:0000256" key="8">
    <source>
        <dbReference type="RuleBase" id="RU000461"/>
    </source>
</evidence>
<comment type="cofactor">
    <cofactor evidence="1 7">
        <name>heme</name>
        <dbReference type="ChEBI" id="CHEBI:30413"/>
    </cofactor>
</comment>
<evidence type="ECO:0000256" key="7">
    <source>
        <dbReference type="PIRSR" id="PIRSR602401-1"/>
    </source>
</evidence>
<dbReference type="InterPro" id="IPR001128">
    <property type="entry name" value="Cyt_P450"/>
</dbReference>
<keyword evidence="6 8" id="KW-0503">Monooxygenase</keyword>
<comment type="similarity">
    <text evidence="2 8">Belongs to the cytochrome P450 family.</text>
</comment>
<dbReference type="Proteomes" id="UP000800082">
    <property type="component" value="Unassembled WGS sequence"/>
</dbReference>
<dbReference type="InterPro" id="IPR017972">
    <property type="entry name" value="Cyt_P450_CS"/>
</dbReference>
<dbReference type="PANTHER" id="PTHR24305:SF157">
    <property type="entry name" value="N-ACETYLTRYPTOPHAN 6-HYDROXYLASE IVOC-RELATED"/>
    <property type="match status" value="1"/>
</dbReference>
<sequence>MQSLETGALSLLLPAVLATATAYAVYTVIYNIYFHPLAKFPGPPLAATSTYWKAYVECDVIRVGPNELHFANPHAYNDIYNSKNRWDKEARLYKSFGEDRSSFGFLTYGESKVRKDVLNRSFSQTAIASAETLVTEQTKALCAAFTRQSQASKSADLYYAYRCLSMDIICTFCFGKPIHAVDAPEFAAPIVVAMDASLPVFIRFKYAEWYKNMIMSCPPKLSRIISPATAGLVDLQQLLKQQINDLTDDPEKLNQLPHNLTIYHRLMDPTAFRDKTVPSSGSLYEEAQALMFGGADTVGNTLMVGTHHLLQRPEVLQTLKKELSTAWPTLSKEPKLRDLESLPYLNAVIKESLRMSSGVVSGLLRVVPLSGATINGIAIPAETIVSCGSTFVHYNTLIFPKPNIFDPERWLDSAELDNWLVAFSRGPRMCLGINLAWAELRLAFAHTIRKFDLSLHRPIIS</sequence>
<dbReference type="OrthoDB" id="3945418at2759"/>
<dbReference type="SUPFAM" id="SSF48264">
    <property type="entry name" value="Cytochrome P450"/>
    <property type="match status" value="1"/>
</dbReference>
<dbReference type="GO" id="GO:0005506">
    <property type="term" value="F:iron ion binding"/>
    <property type="evidence" value="ECO:0007669"/>
    <property type="project" value="InterPro"/>
</dbReference>
<evidence type="ECO:0000313" key="10">
    <source>
        <dbReference type="Proteomes" id="UP000800082"/>
    </source>
</evidence>
<name>A0A6A5R837_9PLEO</name>
<keyword evidence="3 7" id="KW-0479">Metal-binding</keyword>
<accession>A0A6A5R837</accession>
<dbReference type="AlphaFoldDB" id="A0A6A5R837"/>
<evidence type="ECO:0000313" key="9">
    <source>
        <dbReference type="EMBL" id="KAF1923479.1"/>
    </source>
</evidence>
<keyword evidence="4 8" id="KW-0560">Oxidoreductase</keyword>
<evidence type="ECO:0000256" key="2">
    <source>
        <dbReference type="ARBA" id="ARBA00010617"/>
    </source>
</evidence>
<keyword evidence="5 7" id="KW-0408">Iron</keyword>
<evidence type="ECO:0000256" key="5">
    <source>
        <dbReference type="ARBA" id="ARBA00023004"/>
    </source>
</evidence>
<dbReference type="InterPro" id="IPR002401">
    <property type="entry name" value="Cyt_P450_E_grp-I"/>
</dbReference>
<evidence type="ECO:0000256" key="4">
    <source>
        <dbReference type="ARBA" id="ARBA00023002"/>
    </source>
</evidence>
<dbReference type="InterPro" id="IPR050121">
    <property type="entry name" value="Cytochrome_P450_monoxygenase"/>
</dbReference>
<keyword evidence="10" id="KW-1185">Reference proteome</keyword>
<evidence type="ECO:0000256" key="3">
    <source>
        <dbReference type="ARBA" id="ARBA00022723"/>
    </source>
</evidence>
<keyword evidence="7 8" id="KW-0349">Heme</keyword>
<dbReference type="RefSeq" id="XP_033443732.1">
    <property type="nucleotide sequence ID" value="XM_033598458.1"/>
</dbReference>
<dbReference type="GeneID" id="54356125"/>
<dbReference type="CDD" id="cd11062">
    <property type="entry name" value="CYP58-like"/>
    <property type="match status" value="1"/>
</dbReference>
<protein>
    <submittedName>
        <fullName evidence="9">Putative cytochrome P450</fullName>
    </submittedName>
</protein>
<feature type="binding site" description="axial binding residue" evidence="7">
    <location>
        <position position="430"/>
    </location>
    <ligand>
        <name>heme</name>
        <dbReference type="ChEBI" id="CHEBI:30413"/>
    </ligand>
    <ligandPart>
        <name>Fe</name>
        <dbReference type="ChEBI" id="CHEBI:18248"/>
    </ligandPart>
</feature>
<dbReference type="GO" id="GO:0004497">
    <property type="term" value="F:monooxygenase activity"/>
    <property type="evidence" value="ECO:0007669"/>
    <property type="project" value="UniProtKB-KW"/>
</dbReference>
<dbReference type="InterPro" id="IPR036396">
    <property type="entry name" value="Cyt_P450_sf"/>
</dbReference>
<dbReference type="EMBL" id="ML979005">
    <property type="protein sequence ID" value="KAF1923479.1"/>
    <property type="molecule type" value="Genomic_DNA"/>
</dbReference>
<dbReference type="GO" id="GO:0020037">
    <property type="term" value="F:heme binding"/>
    <property type="evidence" value="ECO:0007669"/>
    <property type="project" value="InterPro"/>
</dbReference>
<proteinExistence type="inferred from homology"/>
<dbReference type="GO" id="GO:0016705">
    <property type="term" value="F:oxidoreductase activity, acting on paired donors, with incorporation or reduction of molecular oxygen"/>
    <property type="evidence" value="ECO:0007669"/>
    <property type="project" value="InterPro"/>
</dbReference>
<organism evidence="9 10">
    <name type="scientific">Didymella exigua CBS 183.55</name>
    <dbReference type="NCBI Taxonomy" id="1150837"/>
    <lineage>
        <taxon>Eukaryota</taxon>
        <taxon>Fungi</taxon>
        <taxon>Dikarya</taxon>
        <taxon>Ascomycota</taxon>
        <taxon>Pezizomycotina</taxon>
        <taxon>Dothideomycetes</taxon>
        <taxon>Pleosporomycetidae</taxon>
        <taxon>Pleosporales</taxon>
        <taxon>Pleosporineae</taxon>
        <taxon>Didymellaceae</taxon>
        <taxon>Didymella</taxon>
    </lineage>
</organism>
<dbReference type="PROSITE" id="PS00086">
    <property type="entry name" value="CYTOCHROME_P450"/>
    <property type="match status" value="1"/>
</dbReference>
<dbReference type="Pfam" id="PF00067">
    <property type="entry name" value="p450"/>
    <property type="match status" value="1"/>
</dbReference>
<dbReference type="PRINTS" id="PR00463">
    <property type="entry name" value="EP450I"/>
</dbReference>
<gene>
    <name evidence="9" type="ORF">M421DRAFT_9706</name>
</gene>
<dbReference type="PRINTS" id="PR00385">
    <property type="entry name" value="P450"/>
</dbReference>
<dbReference type="Gene3D" id="1.10.630.10">
    <property type="entry name" value="Cytochrome P450"/>
    <property type="match status" value="1"/>
</dbReference>
<evidence type="ECO:0000256" key="6">
    <source>
        <dbReference type="ARBA" id="ARBA00023033"/>
    </source>
</evidence>
<evidence type="ECO:0000256" key="1">
    <source>
        <dbReference type="ARBA" id="ARBA00001971"/>
    </source>
</evidence>
<reference evidence="9" key="1">
    <citation type="journal article" date="2020" name="Stud. Mycol.">
        <title>101 Dothideomycetes genomes: a test case for predicting lifestyles and emergence of pathogens.</title>
        <authorList>
            <person name="Haridas S."/>
            <person name="Albert R."/>
            <person name="Binder M."/>
            <person name="Bloem J."/>
            <person name="Labutti K."/>
            <person name="Salamov A."/>
            <person name="Andreopoulos B."/>
            <person name="Baker S."/>
            <person name="Barry K."/>
            <person name="Bills G."/>
            <person name="Bluhm B."/>
            <person name="Cannon C."/>
            <person name="Castanera R."/>
            <person name="Culley D."/>
            <person name="Daum C."/>
            <person name="Ezra D."/>
            <person name="Gonzalez J."/>
            <person name="Henrissat B."/>
            <person name="Kuo A."/>
            <person name="Liang C."/>
            <person name="Lipzen A."/>
            <person name="Lutzoni F."/>
            <person name="Magnuson J."/>
            <person name="Mondo S."/>
            <person name="Nolan M."/>
            <person name="Ohm R."/>
            <person name="Pangilinan J."/>
            <person name="Park H.-J."/>
            <person name="Ramirez L."/>
            <person name="Alfaro M."/>
            <person name="Sun H."/>
            <person name="Tritt A."/>
            <person name="Yoshinaga Y."/>
            <person name="Zwiers L.-H."/>
            <person name="Turgeon B."/>
            <person name="Goodwin S."/>
            <person name="Spatafora J."/>
            <person name="Crous P."/>
            <person name="Grigoriev I."/>
        </authorList>
    </citation>
    <scope>NUCLEOTIDE SEQUENCE</scope>
    <source>
        <strain evidence="9">CBS 183.55</strain>
    </source>
</reference>
<dbReference type="PANTHER" id="PTHR24305">
    <property type="entry name" value="CYTOCHROME P450"/>
    <property type="match status" value="1"/>
</dbReference>